<dbReference type="AlphaFoldDB" id="A0A6N8CRC5"/>
<reference evidence="1 2" key="1">
    <citation type="submission" date="2019-11" db="EMBL/GenBank/DDBJ databases">
        <title>Terrilactibacillus tamarindus sp. nov. BCM23-1 isolated from bark of Tamarindus indica.</title>
        <authorList>
            <person name="Kingkaew E."/>
            <person name="Tanasupawat S."/>
        </authorList>
    </citation>
    <scope>NUCLEOTIDE SEQUENCE [LARGE SCALE GENOMIC DNA]</scope>
    <source>
        <strain evidence="1 2">BCM23-1</strain>
    </source>
</reference>
<proteinExistence type="predicted"/>
<accession>A0A6N8CRC5</accession>
<sequence>MNKLLETIEVKSVNGLYRIYLFNDGNALPKLVIYQVADGNETLVKNMYRELKRLNEEFSFGVEYEPKDRIKLNTREFGREFIKKFKGI</sequence>
<gene>
    <name evidence="1" type="ORF">GMB86_05555</name>
</gene>
<protein>
    <submittedName>
        <fullName evidence="1">Uncharacterized protein</fullName>
    </submittedName>
</protein>
<dbReference type="Proteomes" id="UP000440978">
    <property type="component" value="Unassembled WGS sequence"/>
</dbReference>
<dbReference type="RefSeq" id="WP_155217604.1">
    <property type="nucleotide sequence ID" value="NZ_WNHB01000006.1"/>
</dbReference>
<evidence type="ECO:0000313" key="2">
    <source>
        <dbReference type="Proteomes" id="UP000440978"/>
    </source>
</evidence>
<keyword evidence="2" id="KW-1185">Reference proteome</keyword>
<comment type="caution">
    <text evidence="1">The sequence shown here is derived from an EMBL/GenBank/DDBJ whole genome shotgun (WGS) entry which is preliminary data.</text>
</comment>
<evidence type="ECO:0000313" key="1">
    <source>
        <dbReference type="EMBL" id="MTT31485.1"/>
    </source>
</evidence>
<name>A0A6N8CRC5_9BACI</name>
<dbReference type="OrthoDB" id="2455749at2"/>
<organism evidence="1 2">
    <name type="scientific">Terrilactibacillus tamarindi</name>
    <dbReference type="NCBI Taxonomy" id="2599694"/>
    <lineage>
        <taxon>Bacteria</taxon>
        <taxon>Bacillati</taxon>
        <taxon>Bacillota</taxon>
        <taxon>Bacilli</taxon>
        <taxon>Bacillales</taxon>
        <taxon>Bacillaceae</taxon>
        <taxon>Terrilactibacillus</taxon>
    </lineage>
</organism>
<dbReference type="EMBL" id="WNHB01000006">
    <property type="protein sequence ID" value="MTT31485.1"/>
    <property type="molecule type" value="Genomic_DNA"/>
</dbReference>